<keyword evidence="2" id="KW-1133">Transmembrane helix</keyword>
<dbReference type="AlphaFoldDB" id="A0A0D3KH05"/>
<dbReference type="RefSeq" id="XP_005787469.1">
    <property type="nucleotide sequence ID" value="XM_005787412.1"/>
</dbReference>
<dbReference type="HOGENOM" id="CLU_475254_0_0_1"/>
<evidence type="ECO:0000313" key="3">
    <source>
        <dbReference type="EnsemblProtists" id="EOD35040"/>
    </source>
</evidence>
<name>A0A0D3KH05_EMIH1</name>
<evidence type="ECO:0000256" key="1">
    <source>
        <dbReference type="SAM" id="Coils"/>
    </source>
</evidence>
<dbReference type="KEGG" id="ehx:EMIHUDRAFT_441019"/>
<evidence type="ECO:0000313" key="4">
    <source>
        <dbReference type="Proteomes" id="UP000013827"/>
    </source>
</evidence>
<dbReference type="Proteomes" id="UP000013827">
    <property type="component" value="Unassembled WGS sequence"/>
</dbReference>
<dbReference type="PaxDb" id="2903-EOD35040"/>
<keyword evidence="1" id="KW-0175">Coiled coil</keyword>
<keyword evidence="2" id="KW-0812">Transmembrane</keyword>
<accession>A0A0D3KH05</accession>
<sequence>MALELPPTYQDSKEEAGSAYESSYERAKTELDAAKTELEALRKAALDIRLAATLTDPSLLPSTMTTAPTFDADKVAEEMERLLGMEQAQFSPGATPWLIGGLGAGYAPPTSSEMLPNMLLSSEAQAFVKEHKDLYTTFNVSEFPQYGLWLSISRWGTDWALINITGHAAGEAPQALPFFALWDEGDDATQKNAPRPTMVPWLAQPRSDVWVPWLGCRCSWPVTQQCWFFYFSNVQAIATLWMTVLCIFLWGLLEGLIVKDFIAKVPDKITFWVDYATHPTPLSTRICMFLIFTVFPFYVVAFVSNGNKLTENYYAGLYQLRVMLRSLASRPEAGTYAYCTLAYWTILTEIWTVIIPAYLPFLCPIAVQMYFEFSLENIAKLYVLFDIVFKNISQYGLDFAMFLLCLKADTQKATTVMVLGKRAALECRSAMFLYLWTLWLFMFLMGVMMKWKLTFLYLWIVPTLWLIYCAFFQGYSYCFAGQAVCPPHTGPLVRCIQVLTTGTILLGFVWMRACFLFPCLCAPTVPGWLFFPPDHPPPSPLKGDIDWAAFSYLLGLAARGFPQPEDCVWEPPAG</sequence>
<evidence type="ECO:0000256" key="2">
    <source>
        <dbReference type="SAM" id="Phobius"/>
    </source>
</evidence>
<feature type="coiled-coil region" evidence="1">
    <location>
        <begin position="24"/>
        <end position="51"/>
    </location>
</feature>
<feature type="transmembrane region" description="Helical" evidence="2">
    <location>
        <begin position="455"/>
        <end position="480"/>
    </location>
</feature>
<dbReference type="GeneID" id="17280311"/>
<keyword evidence="4" id="KW-1185">Reference proteome</keyword>
<reference evidence="4" key="1">
    <citation type="journal article" date="2013" name="Nature">
        <title>Pan genome of the phytoplankton Emiliania underpins its global distribution.</title>
        <authorList>
            <person name="Read B.A."/>
            <person name="Kegel J."/>
            <person name="Klute M.J."/>
            <person name="Kuo A."/>
            <person name="Lefebvre S.C."/>
            <person name="Maumus F."/>
            <person name="Mayer C."/>
            <person name="Miller J."/>
            <person name="Monier A."/>
            <person name="Salamov A."/>
            <person name="Young J."/>
            <person name="Aguilar M."/>
            <person name="Claverie J.M."/>
            <person name="Frickenhaus S."/>
            <person name="Gonzalez K."/>
            <person name="Herman E.K."/>
            <person name="Lin Y.C."/>
            <person name="Napier J."/>
            <person name="Ogata H."/>
            <person name="Sarno A.F."/>
            <person name="Shmutz J."/>
            <person name="Schroeder D."/>
            <person name="de Vargas C."/>
            <person name="Verret F."/>
            <person name="von Dassow P."/>
            <person name="Valentin K."/>
            <person name="Van de Peer Y."/>
            <person name="Wheeler G."/>
            <person name="Dacks J.B."/>
            <person name="Delwiche C.F."/>
            <person name="Dyhrman S.T."/>
            <person name="Glockner G."/>
            <person name="John U."/>
            <person name="Richards T."/>
            <person name="Worden A.Z."/>
            <person name="Zhang X."/>
            <person name="Grigoriev I.V."/>
            <person name="Allen A.E."/>
            <person name="Bidle K."/>
            <person name="Borodovsky M."/>
            <person name="Bowler C."/>
            <person name="Brownlee C."/>
            <person name="Cock J.M."/>
            <person name="Elias M."/>
            <person name="Gladyshev V.N."/>
            <person name="Groth M."/>
            <person name="Guda C."/>
            <person name="Hadaegh A."/>
            <person name="Iglesias-Rodriguez M.D."/>
            <person name="Jenkins J."/>
            <person name="Jones B.M."/>
            <person name="Lawson T."/>
            <person name="Leese F."/>
            <person name="Lindquist E."/>
            <person name="Lobanov A."/>
            <person name="Lomsadze A."/>
            <person name="Malik S.B."/>
            <person name="Marsh M.E."/>
            <person name="Mackinder L."/>
            <person name="Mock T."/>
            <person name="Mueller-Roeber B."/>
            <person name="Pagarete A."/>
            <person name="Parker M."/>
            <person name="Probert I."/>
            <person name="Quesneville H."/>
            <person name="Raines C."/>
            <person name="Rensing S.A."/>
            <person name="Riano-Pachon D.M."/>
            <person name="Richier S."/>
            <person name="Rokitta S."/>
            <person name="Shiraiwa Y."/>
            <person name="Soanes D.M."/>
            <person name="van der Giezen M."/>
            <person name="Wahlund T.M."/>
            <person name="Williams B."/>
            <person name="Wilson W."/>
            <person name="Wolfe G."/>
            <person name="Wurch L.L."/>
        </authorList>
    </citation>
    <scope>NUCLEOTIDE SEQUENCE</scope>
</reference>
<reference evidence="3" key="2">
    <citation type="submission" date="2024-10" db="UniProtKB">
        <authorList>
            <consortium name="EnsemblProtists"/>
        </authorList>
    </citation>
    <scope>IDENTIFICATION</scope>
</reference>
<feature type="transmembrane region" description="Helical" evidence="2">
    <location>
        <begin position="286"/>
        <end position="304"/>
    </location>
</feature>
<proteinExistence type="predicted"/>
<feature type="transmembrane region" description="Helical" evidence="2">
    <location>
        <begin position="350"/>
        <end position="371"/>
    </location>
</feature>
<feature type="transmembrane region" description="Helical" evidence="2">
    <location>
        <begin position="431"/>
        <end position="449"/>
    </location>
</feature>
<protein>
    <submittedName>
        <fullName evidence="3">Uncharacterized protein</fullName>
    </submittedName>
</protein>
<dbReference type="EnsemblProtists" id="EOD35040">
    <property type="protein sequence ID" value="EOD35040"/>
    <property type="gene ID" value="EMIHUDRAFT_441019"/>
</dbReference>
<organism evidence="3 4">
    <name type="scientific">Emiliania huxleyi (strain CCMP1516)</name>
    <dbReference type="NCBI Taxonomy" id="280463"/>
    <lineage>
        <taxon>Eukaryota</taxon>
        <taxon>Haptista</taxon>
        <taxon>Haptophyta</taxon>
        <taxon>Prymnesiophyceae</taxon>
        <taxon>Isochrysidales</taxon>
        <taxon>Noelaerhabdaceae</taxon>
        <taxon>Emiliania</taxon>
    </lineage>
</organism>
<feature type="transmembrane region" description="Helical" evidence="2">
    <location>
        <begin position="227"/>
        <end position="253"/>
    </location>
</feature>
<keyword evidence="2" id="KW-0472">Membrane</keyword>